<accession>A0A7C3KHK7</accession>
<dbReference type="GO" id="GO:0007165">
    <property type="term" value="P:signal transduction"/>
    <property type="evidence" value="ECO:0007669"/>
    <property type="project" value="InterPro"/>
</dbReference>
<protein>
    <submittedName>
        <fullName evidence="2">Purine-binding chemotaxis protein CheW</fullName>
    </submittedName>
</protein>
<dbReference type="SMART" id="SM00260">
    <property type="entry name" value="CheW"/>
    <property type="match status" value="2"/>
</dbReference>
<proteinExistence type="predicted"/>
<dbReference type="PANTHER" id="PTHR22617:SF23">
    <property type="entry name" value="CHEMOTAXIS PROTEIN CHEW"/>
    <property type="match status" value="1"/>
</dbReference>
<dbReference type="AlphaFoldDB" id="A0A7C3KHK7"/>
<comment type="caution">
    <text evidence="2">The sequence shown here is derived from an EMBL/GenBank/DDBJ whole genome shotgun (WGS) entry which is preliminary data.</text>
</comment>
<evidence type="ECO:0000259" key="1">
    <source>
        <dbReference type="PROSITE" id="PS50851"/>
    </source>
</evidence>
<dbReference type="GO" id="GO:0005829">
    <property type="term" value="C:cytosol"/>
    <property type="evidence" value="ECO:0007669"/>
    <property type="project" value="TreeGrafter"/>
</dbReference>
<evidence type="ECO:0000313" key="2">
    <source>
        <dbReference type="EMBL" id="HFM99442.1"/>
    </source>
</evidence>
<dbReference type="GO" id="GO:0006935">
    <property type="term" value="P:chemotaxis"/>
    <property type="evidence" value="ECO:0007669"/>
    <property type="project" value="InterPro"/>
</dbReference>
<dbReference type="InterPro" id="IPR039315">
    <property type="entry name" value="CheW"/>
</dbReference>
<dbReference type="InterPro" id="IPR036061">
    <property type="entry name" value="CheW-like_dom_sf"/>
</dbReference>
<feature type="domain" description="CheW-like" evidence="1">
    <location>
        <begin position="3"/>
        <end position="145"/>
    </location>
</feature>
<dbReference type="Gene3D" id="2.30.30.40">
    <property type="entry name" value="SH3 Domains"/>
    <property type="match status" value="2"/>
</dbReference>
<dbReference type="SUPFAM" id="SSF50341">
    <property type="entry name" value="CheW-like"/>
    <property type="match status" value="2"/>
</dbReference>
<dbReference type="PANTHER" id="PTHR22617">
    <property type="entry name" value="CHEMOTAXIS SENSOR HISTIDINE KINASE-RELATED"/>
    <property type="match status" value="1"/>
</dbReference>
<organism evidence="2">
    <name type="scientific">Oscillatoriales cyanobacterium SpSt-418</name>
    <dbReference type="NCBI Taxonomy" id="2282169"/>
    <lineage>
        <taxon>Bacteria</taxon>
        <taxon>Bacillati</taxon>
        <taxon>Cyanobacteriota</taxon>
        <taxon>Cyanophyceae</taxon>
        <taxon>Oscillatoriophycideae</taxon>
        <taxon>Oscillatoriales</taxon>
    </lineage>
</organism>
<dbReference type="EMBL" id="DSRU01000245">
    <property type="protein sequence ID" value="HFM99442.1"/>
    <property type="molecule type" value="Genomic_DNA"/>
</dbReference>
<feature type="domain" description="CheW-like" evidence="1">
    <location>
        <begin position="207"/>
        <end position="347"/>
    </location>
</feature>
<dbReference type="PROSITE" id="PS50851">
    <property type="entry name" value="CHEW"/>
    <property type="match status" value="2"/>
</dbReference>
<dbReference type="InterPro" id="IPR002545">
    <property type="entry name" value="CheW-lke_dom"/>
</dbReference>
<sequence length="353" mass="38991">MNNDSYLTFQLNQLRYGIPATTVQEIFFLPEVTAIADTPPGVLGVINLRGELIPVIGLYQHLGQPHLPLSLSDSMIVLQCQTQRIGMIVNQVDAVQAISPQQIQASLSHQLINNSQHDWVMGIATLESEIITLLNPEKLVQYYEVEKVLDQRAITKNGAVRNGLKHNSELISEPGLYTHFSFQEQQILRERTAALLAAIAEQDAADLMPLAVVGLGGEYFGFDLETVHEFTQIHRVTPVPCCPPHIVGNINLRGEIVTLINLNNVIDLPTTGARVNPQAVVVGLDQRVVGIAVDDIFDVMYIHPSQITAVPIAMHSDRDDYLQGVVPYQDRMMSIINLSKLLTSDVLVVNEEA</sequence>
<dbReference type="Gene3D" id="2.40.50.180">
    <property type="entry name" value="CheA-289, Domain 4"/>
    <property type="match status" value="2"/>
</dbReference>
<reference evidence="2" key="1">
    <citation type="journal article" date="2020" name="mSystems">
        <title>Genome- and Community-Level Interaction Insights into Carbon Utilization and Element Cycling Functions of Hydrothermarchaeota in Hydrothermal Sediment.</title>
        <authorList>
            <person name="Zhou Z."/>
            <person name="Liu Y."/>
            <person name="Xu W."/>
            <person name="Pan J."/>
            <person name="Luo Z.H."/>
            <person name="Li M."/>
        </authorList>
    </citation>
    <scope>NUCLEOTIDE SEQUENCE [LARGE SCALE GENOMIC DNA]</scope>
    <source>
        <strain evidence="2">SpSt-418</strain>
    </source>
</reference>
<gene>
    <name evidence="2" type="ORF">ENR64_17100</name>
</gene>
<name>A0A7C3KHK7_9CYAN</name>
<dbReference type="Pfam" id="PF01584">
    <property type="entry name" value="CheW"/>
    <property type="match status" value="2"/>
</dbReference>